<dbReference type="NCBIfam" id="TIGR00093">
    <property type="entry name" value="pseudouridine synthase"/>
    <property type="match status" value="1"/>
</dbReference>
<dbReference type="RefSeq" id="WP_205214315.1">
    <property type="nucleotide sequence ID" value="NZ_JAFFZP010000040.1"/>
</dbReference>
<keyword evidence="10" id="KW-1185">Reference proteome</keyword>
<evidence type="ECO:0000256" key="3">
    <source>
        <dbReference type="ARBA" id="ARBA00036390"/>
    </source>
</evidence>
<dbReference type="Gene3D" id="3.30.70.580">
    <property type="entry name" value="Pseudouridine synthase I, catalytic domain, N-terminal subdomain"/>
    <property type="match status" value="1"/>
</dbReference>
<feature type="region of interest" description="Disordered" evidence="7">
    <location>
        <begin position="236"/>
        <end position="305"/>
    </location>
</feature>
<dbReference type="PANTHER" id="PTHR47683">
    <property type="entry name" value="PSEUDOURIDINE SYNTHASE FAMILY PROTEIN-RELATED"/>
    <property type="match status" value="1"/>
</dbReference>
<dbReference type="Gene3D" id="3.30.70.1560">
    <property type="entry name" value="Alpha-L RNA-binding motif"/>
    <property type="match status" value="1"/>
</dbReference>
<dbReference type="Pfam" id="PF01479">
    <property type="entry name" value="S4"/>
    <property type="match status" value="1"/>
</dbReference>
<dbReference type="Gene3D" id="3.10.290.10">
    <property type="entry name" value="RNA-binding S4 domain"/>
    <property type="match status" value="1"/>
</dbReference>
<dbReference type="Pfam" id="PF00849">
    <property type="entry name" value="PseudoU_synth_2"/>
    <property type="match status" value="1"/>
</dbReference>
<evidence type="ECO:0000259" key="8">
    <source>
        <dbReference type="SMART" id="SM00363"/>
    </source>
</evidence>
<comment type="catalytic activity">
    <reaction evidence="3">
        <text>uridine(35) in tRNA(Tyr) = pseudouridine(35) in tRNA(Tyr)</text>
        <dbReference type="Rhea" id="RHEA:60556"/>
        <dbReference type="Rhea" id="RHEA-COMP:15607"/>
        <dbReference type="Rhea" id="RHEA-COMP:15608"/>
        <dbReference type="ChEBI" id="CHEBI:65314"/>
        <dbReference type="ChEBI" id="CHEBI:65315"/>
    </reaction>
</comment>
<dbReference type="InterPro" id="IPR002942">
    <property type="entry name" value="S4_RNA-bd"/>
</dbReference>
<dbReference type="GO" id="GO:0160138">
    <property type="term" value="F:23S rRNA pseudouridine(2604) synthase activity"/>
    <property type="evidence" value="ECO:0007669"/>
    <property type="project" value="UniProtKB-EC"/>
</dbReference>
<dbReference type="CDD" id="cd00165">
    <property type="entry name" value="S4"/>
    <property type="match status" value="1"/>
</dbReference>
<dbReference type="NCBIfam" id="NF007784">
    <property type="entry name" value="PRK10475.1"/>
    <property type="match status" value="1"/>
</dbReference>
<accession>A0ABS2WCK4</accession>
<feature type="compositionally biased region" description="Basic residues" evidence="7">
    <location>
        <begin position="294"/>
        <end position="305"/>
    </location>
</feature>
<dbReference type="PROSITE" id="PS01149">
    <property type="entry name" value="PSI_RSU"/>
    <property type="match status" value="1"/>
</dbReference>
<evidence type="ECO:0000256" key="4">
    <source>
        <dbReference type="ARBA" id="ARBA00036535"/>
    </source>
</evidence>
<evidence type="ECO:0000256" key="5">
    <source>
        <dbReference type="PROSITE-ProRule" id="PRU00182"/>
    </source>
</evidence>
<comment type="catalytic activity">
    <reaction evidence="4">
        <text>uridine(2604) in 23S rRNA = pseudouridine(2604) in 23S rRNA</text>
        <dbReference type="Rhea" id="RHEA:38875"/>
        <dbReference type="Rhea" id="RHEA-COMP:10093"/>
        <dbReference type="Rhea" id="RHEA-COMP:10094"/>
        <dbReference type="ChEBI" id="CHEBI:65314"/>
        <dbReference type="ChEBI" id="CHEBI:65315"/>
        <dbReference type="EC" id="5.4.99.21"/>
    </reaction>
</comment>
<protein>
    <recommendedName>
        <fullName evidence="6">Pseudouridine synthase</fullName>
        <ecNumber evidence="6">5.4.99.-</ecNumber>
    </recommendedName>
</protein>
<dbReference type="Proteomes" id="UP000760472">
    <property type="component" value="Unassembled WGS sequence"/>
</dbReference>
<comment type="caution">
    <text evidence="9">The sequence shown here is derived from an EMBL/GenBank/DDBJ whole genome shotgun (WGS) entry which is preliminary data.</text>
</comment>
<dbReference type="InterPro" id="IPR018496">
    <property type="entry name" value="PsdUridine_synth_RsuA/RluB_CS"/>
</dbReference>
<dbReference type="CDD" id="cd02554">
    <property type="entry name" value="PseudoU_synth_RluF"/>
    <property type="match status" value="1"/>
</dbReference>
<dbReference type="SUPFAM" id="SSF55174">
    <property type="entry name" value="Alpha-L RNA-binding motif"/>
    <property type="match status" value="1"/>
</dbReference>
<gene>
    <name evidence="9" type="primary">rluF</name>
    <name evidence="9" type="ORF">JW498_18940</name>
</gene>
<sequence>MLSDTSTRLNKYISDSGICSRREADRFIEQGNVFINGKRATIGDRVSPGDLVKVNGQAIDPEEAEDLVFIALNKPVGVVSTTEGSERNNIVDFVNHSTRIFPIGRLDKDSQGLIFLTNNGDLVNKILRAGNKHEKEYLVTVNKPITDEFIAGMSAGVPMLGVITKKCKITKEAPKVFRITLIQGLNRQIRRMCEHFSYEVTKLERVRIMNVDLKGLPVGEWRDLTEDELKQILKAAAASSSEAPAGQKKRSGGGQSKKSGGQNKKSGSQRGSQKSRSGGASSYSPKSGESPRGKSGRSARKPRRR</sequence>
<dbReference type="SMART" id="SM00363">
    <property type="entry name" value="S4"/>
    <property type="match status" value="1"/>
</dbReference>
<evidence type="ECO:0000256" key="2">
    <source>
        <dbReference type="ARBA" id="ARBA00023235"/>
    </source>
</evidence>
<proteinExistence type="inferred from homology"/>
<dbReference type="InterPro" id="IPR050343">
    <property type="entry name" value="RsuA_PseudoU_synthase"/>
</dbReference>
<dbReference type="SUPFAM" id="SSF55120">
    <property type="entry name" value="Pseudouridine synthase"/>
    <property type="match status" value="1"/>
</dbReference>
<evidence type="ECO:0000313" key="10">
    <source>
        <dbReference type="Proteomes" id="UP000760472"/>
    </source>
</evidence>
<feature type="compositionally biased region" description="Low complexity" evidence="7">
    <location>
        <begin position="256"/>
        <end position="288"/>
    </location>
</feature>
<evidence type="ECO:0000313" key="9">
    <source>
        <dbReference type="EMBL" id="MBN0989447.1"/>
    </source>
</evidence>
<feature type="compositionally biased region" description="Low complexity" evidence="7">
    <location>
        <begin position="236"/>
        <end position="246"/>
    </location>
</feature>
<dbReference type="InterPro" id="IPR042092">
    <property type="entry name" value="PsdUridine_s_RsuA/RluB/E/F_cat"/>
</dbReference>
<dbReference type="InterPro" id="IPR020094">
    <property type="entry name" value="TruA/RsuA/RluB/E/F_N"/>
</dbReference>
<evidence type="ECO:0000256" key="7">
    <source>
        <dbReference type="SAM" id="MobiDB-lite"/>
    </source>
</evidence>
<dbReference type="InterPro" id="IPR006145">
    <property type="entry name" value="PsdUridine_synth_RsuA/RluA"/>
</dbReference>
<keyword evidence="2 6" id="KW-0413">Isomerase</keyword>
<organism evidence="9 10">
    <name type="scientific">Amphritea pacifica</name>
    <dbReference type="NCBI Taxonomy" id="2811233"/>
    <lineage>
        <taxon>Bacteria</taxon>
        <taxon>Pseudomonadati</taxon>
        <taxon>Pseudomonadota</taxon>
        <taxon>Gammaproteobacteria</taxon>
        <taxon>Oceanospirillales</taxon>
        <taxon>Oceanospirillaceae</taxon>
        <taxon>Amphritea</taxon>
    </lineage>
</organism>
<evidence type="ECO:0000256" key="1">
    <source>
        <dbReference type="ARBA" id="ARBA00008348"/>
    </source>
</evidence>
<dbReference type="PANTHER" id="PTHR47683:SF2">
    <property type="entry name" value="RNA-BINDING S4 DOMAIN-CONTAINING PROTEIN"/>
    <property type="match status" value="1"/>
</dbReference>
<dbReference type="EC" id="5.4.99.-" evidence="6"/>
<dbReference type="InterPro" id="IPR036986">
    <property type="entry name" value="S4_RNA-bd_sf"/>
</dbReference>
<keyword evidence="5" id="KW-0694">RNA-binding</keyword>
<feature type="domain" description="RNA-binding S4" evidence="8">
    <location>
        <begin position="7"/>
        <end position="63"/>
    </location>
</feature>
<evidence type="ECO:0000256" key="6">
    <source>
        <dbReference type="RuleBase" id="RU003887"/>
    </source>
</evidence>
<dbReference type="InterPro" id="IPR020103">
    <property type="entry name" value="PsdUridine_synth_cat_dom_sf"/>
</dbReference>
<name>A0ABS2WCK4_9GAMM</name>
<reference evidence="9 10" key="1">
    <citation type="submission" date="2021-02" db="EMBL/GenBank/DDBJ databases">
        <title>A novel species of genus Amphritea isolated from a fishpond in China.</title>
        <authorList>
            <person name="Lu H."/>
        </authorList>
    </citation>
    <scope>NUCLEOTIDE SEQUENCE [LARGE SCALE GENOMIC DNA]</scope>
    <source>
        <strain evidence="9 10">RP18W</strain>
    </source>
</reference>
<comment type="similarity">
    <text evidence="1 6">Belongs to the pseudouridine synthase RsuA family.</text>
</comment>
<dbReference type="InterPro" id="IPR000748">
    <property type="entry name" value="PsdUridine_synth_RsuA/RluB/E/F"/>
</dbReference>
<dbReference type="EMBL" id="JAFFZP010000040">
    <property type="protein sequence ID" value="MBN0989447.1"/>
    <property type="molecule type" value="Genomic_DNA"/>
</dbReference>
<dbReference type="PROSITE" id="PS50889">
    <property type="entry name" value="S4"/>
    <property type="match status" value="1"/>
</dbReference>